<dbReference type="InterPro" id="IPR035965">
    <property type="entry name" value="PAS-like_dom_sf"/>
</dbReference>
<dbReference type="PROSITE" id="PS50109">
    <property type="entry name" value="HIS_KIN"/>
    <property type="match status" value="1"/>
</dbReference>
<dbReference type="CDD" id="cd00130">
    <property type="entry name" value="PAS"/>
    <property type="match status" value="1"/>
</dbReference>
<name>A0A7K0EJP0_9BACT</name>
<dbReference type="Pfam" id="PF00512">
    <property type="entry name" value="HisKA"/>
    <property type="match status" value="1"/>
</dbReference>
<dbReference type="InterPro" id="IPR013655">
    <property type="entry name" value="PAS_fold_3"/>
</dbReference>
<dbReference type="PANTHER" id="PTHR43304:SF1">
    <property type="entry name" value="PAC DOMAIN-CONTAINING PROTEIN"/>
    <property type="match status" value="1"/>
</dbReference>
<keyword evidence="3" id="KW-0597">Phosphoprotein</keyword>
<keyword evidence="5" id="KW-0418">Kinase</keyword>
<dbReference type="AlphaFoldDB" id="A0A7K0EJP0"/>
<feature type="coiled-coil region" evidence="6">
    <location>
        <begin position="97"/>
        <end position="124"/>
    </location>
</feature>
<dbReference type="EMBL" id="WJXZ01000005">
    <property type="protein sequence ID" value="MRS61686.1"/>
    <property type="molecule type" value="Genomic_DNA"/>
</dbReference>
<dbReference type="SMART" id="SM00086">
    <property type="entry name" value="PAC"/>
    <property type="match status" value="1"/>
</dbReference>
<sequence>MSADWRQMNQLEGKTFLADTREPSRDWLLKYIPAEDQLRVESAIDKVIADKRVFELEHRIIRVDGTVGWTLSRAVPILDEKGQILEWFGTASDVTERKRAEEALRQSEERYRRLSAELEERVNARTHDLSQANVDLKRSNDNLQQFAYVASHDLQEPLRKIQSFSSLLTQQLNEQLNEEGKDHLQRIMAAGARMSTLIKDLLAYSRISTRQQVFGPVSLEAIMAEVLVTLDWNISQSGAQITVDALPVVRGDESQLGQLFQNLLANSIKFVTPGQLPQIRVDYFLRPQSELPPGVQPSEESAMYHQIDVQDNGIGFDEKYANRIFQVFQRLHGKSEYAGTGVGLAICQRVVDNHGGAITARSQPGQGAVFSVYLPA</sequence>
<keyword evidence="6" id="KW-0175">Coiled coil</keyword>
<evidence type="ECO:0000256" key="5">
    <source>
        <dbReference type="ARBA" id="ARBA00022777"/>
    </source>
</evidence>
<evidence type="ECO:0000313" key="10">
    <source>
        <dbReference type="Proteomes" id="UP000441754"/>
    </source>
</evidence>
<dbReference type="InterPro" id="IPR000700">
    <property type="entry name" value="PAS-assoc_C"/>
</dbReference>
<dbReference type="Proteomes" id="UP000441754">
    <property type="component" value="Unassembled WGS sequence"/>
</dbReference>
<feature type="domain" description="Histidine kinase" evidence="7">
    <location>
        <begin position="149"/>
        <end position="376"/>
    </location>
</feature>
<feature type="domain" description="PAC" evidence="8">
    <location>
        <begin position="54"/>
        <end position="106"/>
    </location>
</feature>
<dbReference type="Gene3D" id="6.10.250.490">
    <property type="match status" value="1"/>
</dbReference>
<proteinExistence type="predicted"/>
<evidence type="ECO:0000256" key="2">
    <source>
        <dbReference type="ARBA" id="ARBA00012438"/>
    </source>
</evidence>
<keyword evidence="4" id="KW-0808">Transferase</keyword>
<dbReference type="PROSITE" id="PS50113">
    <property type="entry name" value="PAC"/>
    <property type="match status" value="1"/>
</dbReference>
<dbReference type="Gene3D" id="1.10.287.130">
    <property type="match status" value="1"/>
</dbReference>
<dbReference type="Gene3D" id="3.30.450.20">
    <property type="entry name" value="PAS domain"/>
    <property type="match status" value="1"/>
</dbReference>
<dbReference type="SUPFAM" id="SSF55785">
    <property type="entry name" value="PYP-like sensor domain (PAS domain)"/>
    <property type="match status" value="1"/>
</dbReference>
<dbReference type="NCBIfam" id="TIGR00229">
    <property type="entry name" value="sensory_box"/>
    <property type="match status" value="1"/>
</dbReference>
<dbReference type="InterPro" id="IPR004358">
    <property type="entry name" value="Sig_transdc_His_kin-like_C"/>
</dbReference>
<reference evidence="9 10" key="1">
    <citation type="journal article" date="2018" name="Antonie Van Leeuwenhoek">
        <title>Larkinella terrae sp. nov., isolated from soil on Jeju Island, South Korea.</title>
        <authorList>
            <person name="Ten L.N."/>
            <person name="Jeon J."/>
            <person name="Park S.J."/>
            <person name="Park S."/>
            <person name="Lee S.Y."/>
            <person name="Kim M.K."/>
            <person name="Jung H.Y."/>
        </authorList>
    </citation>
    <scope>NUCLEOTIDE SEQUENCE [LARGE SCALE GENOMIC DNA]</scope>
    <source>
        <strain evidence="9 10">KCTC 52001</strain>
    </source>
</reference>
<dbReference type="EC" id="2.7.13.3" evidence="2"/>
<organism evidence="9 10">
    <name type="scientific">Larkinella terrae</name>
    <dbReference type="NCBI Taxonomy" id="2025311"/>
    <lineage>
        <taxon>Bacteria</taxon>
        <taxon>Pseudomonadati</taxon>
        <taxon>Bacteroidota</taxon>
        <taxon>Cytophagia</taxon>
        <taxon>Cytophagales</taxon>
        <taxon>Spirosomataceae</taxon>
        <taxon>Larkinella</taxon>
    </lineage>
</organism>
<dbReference type="InterPro" id="IPR000014">
    <property type="entry name" value="PAS"/>
</dbReference>
<dbReference type="SMART" id="SM00388">
    <property type="entry name" value="HisKA"/>
    <property type="match status" value="1"/>
</dbReference>
<accession>A0A7K0EJP0</accession>
<dbReference type="Gene3D" id="3.30.565.10">
    <property type="entry name" value="Histidine kinase-like ATPase, C-terminal domain"/>
    <property type="match status" value="1"/>
</dbReference>
<protein>
    <recommendedName>
        <fullName evidence="2">histidine kinase</fullName>
        <ecNumber evidence="2">2.7.13.3</ecNumber>
    </recommendedName>
</protein>
<dbReference type="InterPro" id="IPR052162">
    <property type="entry name" value="Sensor_kinase/Photoreceptor"/>
</dbReference>
<evidence type="ECO:0000256" key="1">
    <source>
        <dbReference type="ARBA" id="ARBA00000085"/>
    </source>
</evidence>
<dbReference type="OrthoDB" id="9124519at2"/>
<comment type="caution">
    <text evidence="9">The sequence shown here is derived from an EMBL/GenBank/DDBJ whole genome shotgun (WGS) entry which is preliminary data.</text>
</comment>
<dbReference type="SUPFAM" id="SSF47384">
    <property type="entry name" value="Homodimeric domain of signal transducing histidine kinase"/>
    <property type="match status" value="1"/>
</dbReference>
<evidence type="ECO:0000256" key="4">
    <source>
        <dbReference type="ARBA" id="ARBA00022679"/>
    </source>
</evidence>
<evidence type="ECO:0000256" key="3">
    <source>
        <dbReference type="ARBA" id="ARBA00022553"/>
    </source>
</evidence>
<keyword evidence="10" id="KW-1185">Reference proteome</keyword>
<dbReference type="SMART" id="SM00387">
    <property type="entry name" value="HATPase_c"/>
    <property type="match status" value="1"/>
</dbReference>
<evidence type="ECO:0000259" key="8">
    <source>
        <dbReference type="PROSITE" id="PS50113"/>
    </source>
</evidence>
<dbReference type="PANTHER" id="PTHR43304">
    <property type="entry name" value="PHYTOCHROME-LIKE PROTEIN CPH1"/>
    <property type="match status" value="1"/>
</dbReference>
<dbReference type="PRINTS" id="PR00344">
    <property type="entry name" value="BCTRLSENSOR"/>
</dbReference>
<comment type="catalytic activity">
    <reaction evidence="1">
        <text>ATP + protein L-histidine = ADP + protein N-phospho-L-histidine.</text>
        <dbReference type="EC" id="2.7.13.3"/>
    </reaction>
</comment>
<dbReference type="InterPro" id="IPR001610">
    <property type="entry name" value="PAC"/>
</dbReference>
<dbReference type="InterPro" id="IPR003661">
    <property type="entry name" value="HisK_dim/P_dom"/>
</dbReference>
<gene>
    <name evidence="9" type="ORF">GJJ30_10340</name>
</gene>
<dbReference type="CDD" id="cd00082">
    <property type="entry name" value="HisKA"/>
    <property type="match status" value="1"/>
</dbReference>
<dbReference type="Pfam" id="PF02518">
    <property type="entry name" value="HATPase_c"/>
    <property type="match status" value="1"/>
</dbReference>
<evidence type="ECO:0000259" key="7">
    <source>
        <dbReference type="PROSITE" id="PS50109"/>
    </source>
</evidence>
<dbReference type="GO" id="GO:0000155">
    <property type="term" value="F:phosphorelay sensor kinase activity"/>
    <property type="evidence" value="ECO:0007669"/>
    <property type="project" value="InterPro"/>
</dbReference>
<evidence type="ECO:0000313" key="9">
    <source>
        <dbReference type="EMBL" id="MRS61686.1"/>
    </source>
</evidence>
<dbReference type="SUPFAM" id="SSF55874">
    <property type="entry name" value="ATPase domain of HSP90 chaperone/DNA topoisomerase II/histidine kinase"/>
    <property type="match status" value="1"/>
</dbReference>
<dbReference type="InterPro" id="IPR036097">
    <property type="entry name" value="HisK_dim/P_sf"/>
</dbReference>
<dbReference type="Pfam" id="PF08447">
    <property type="entry name" value="PAS_3"/>
    <property type="match status" value="1"/>
</dbReference>
<dbReference type="InterPro" id="IPR005467">
    <property type="entry name" value="His_kinase_dom"/>
</dbReference>
<evidence type="ECO:0000256" key="6">
    <source>
        <dbReference type="SAM" id="Coils"/>
    </source>
</evidence>
<dbReference type="InterPro" id="IPR003594">
    <property type="entry name" value="HATPase_dom"/>
</dbReference>
<dbReference type="InterPro" id="IPR036890">
    <property type="entry name" value="HATPase_C_sf"/>
</dbReference>